<dbReference type="EMBL" id="BART01013659">
    <property type="protein sequence ID" value="GAG79623.1"/>
    <property type="molecule type" value="Genomic_DNA"/>
</dbReference>
<evidence type="ECO:0008006" key="2">
    <source>
        <dbReference type="Google" id="ProtNLM"/>
    </source>
</evidence>
<protein>
    <recommendedName>
        <fullName evidence="2">Nucleotidyltransferase</fullName>
    </recommendedName>
</protein>
<gene>
    <name evidence="1" type="ORF">S01H4_27789</name>
</gene>
<name>X1B624_9ZZZZ</name>
<dbReference type="AlphaFoldDB" id="X1B624"/>
<feature type="non-terminal residue" evidence="1">
    <location>
        <position position="219"/>
    </location>
</feature>
<organism evidence="1">
    <name type="scientific">marine sediment metagenome</name>
    <dbReference type="NCBI Taxonomy" id="412755"/>
    <lineage>
        <taxon>unclassified sequences</taxon>
        <taxon>metagenomes</taxon>
        <taxon>ecological metagenomes</taxon>
    </lineage>
</organism>
<proteinExistence type="predicted"/>
<evidence type="ECO:0000313" key="1">
    <source>
        <dbReference type="EMBL" id="GAG79623.1"/>
    </source>
</evidence>
<reference evidence="1" key="1">
    <citation type="journal article" date="2014" name="Front. Microbiol.">
        <title>High frequency of phylogenetically diverse reductive dehalogenase-homologous genes in deep subseafloor sedimentary metagenomes.</title>
        <authorList>
            <person name="Kawai M."/>
            <person name="Futagami T."/>
            <person name="Toyoda A."/>
            <person name="Takaki Y."/>
            <person name="Nishi S."/>
            <person name="Hori S."/>
            <person name="Arai W."/>
            <person name="Tsubouchi T."/>
            <person name="Morono Y."/>
            <person name="Uchiyama I."/>
            <person name="Ito T."/>
            <person name="Fujiyama A."/>
            <person name="Inagaki F."/>
            <person name="Takami H."/>
        </authorList>
    </citation>
    <scope>NUCLEOTIDE SEQUENCE</scope>
    <source>
        <strain evidence="1">Expedition CK06-06</strain>
    </source>
</reference>
<sequence>DTLPPNWMKNDIDIVIFVESITDIPKEDWKQRFKPKKFNGYDVWFLYNTIEGFQDKKKFEEISERANYEWSLIELKLPENSKFLYGLDIRNKLPDITNMQFDYDDILARALYHLDKCLNQLTNPKEKDNAKDTAMKEFTKAVFKYSFYICIFYDSTFHFTSNHNIERKILELVESKKFDELGLYFLTESIHFRKEQEFNEPFKHLLRKFTEYIFNLLGN</sequence>
<comment type="caution">
    <text evidence="1">The sequence shown here is derived from an EMBL/GenBank/DDBJ whole genome shotgun (WGS) entry which is preliminary data.</text>
</comment>
<accession>X1B624</accession>
<feature type="non-terminal residue" evidence="1">
    <location>
        <position position="1"/>
    </location>
</feature>